<feature type="domain" description="ABM" evidence="2">
    <location>
        <begin position="51"/>
        <end position="122"/>
    </location>
</feature>
<comment type="caution">
    <text evidence="3">The sequence shown here is derived from an EMBL/GenBank/DDBJ whole genome shotgun (WGS) entry which is preliminary data.</text>
</comment>
<sequence length="148" mass="16204">MLRQAYRRLCTDEIPGLRRSSFAKRLPRPVNAPSSPPAESSPPPSGPQARIATALIKASSVDLLAARYKETIPALYAGVAGFQGAHLFLNRDENKAQSVTLWSSQHDFDAAAARPEYKHAMQELGAMFAKVPDLEVWEHVASVFSEDS</sequence>
<dbReference type="EMBL" id="JBGBPQ010000005">
    <property type="protein sequence ID" value="KAL1524377.1"/>
    <property type="molecule type" value="Genomic_DNA"/>
</dbReference>
<dbReference type="InterPro" id="IPR011008">
    <property type="entry name" value="Dimeric_a/b-barrel"/>
</dbReference>
<dbReference type="Pfam" id="PF03992">
    <property type="entry name" value="ABM"/>
    <property type="match status" value="1"/>
</dbReference>
<proteinExistence type="predicted"/>
<accession>A0AB34JTN0</accession>
<dbReference type="Gene3D" id="3.30.70.100">
    <property type="match status" value="1"/>
</dbReference>
<reference evidence="3 4" key="1">
    <citation type="journal article" date="2024" name="Science">
        <title>Giant polyketide synthase enzymes in the biosynthesis of giant marine polyether toxins.</title>
        <authorList>
            <person name="Fallon T.R."/>
            <person name="Shende V.V."/>
            <person name="Wierzbicki I.H."/>
            <person name="Pendleton A.L."/>
            <person name="Watervoot N.F."/>
            <person name="Auber R.P."/>
            <person name="Gonzalez D.J."/>
            <person name="Wisecaver J.H."/>
            <person name="Moore B.S."/>
        </authorList>
    </citation>
    <scope>NUCLEOTIDE SEQUENCE [LARGE SCALE GENOMIC DNA]</scope>
    <source>
        <strain evidence="3 4">12B1</strain>
    </source>
</reference>
<evidence type="ECO:0000256" key="1">
    <source>
        <dbReference type="SAM" id="MobiDB-lite"/>
    </source>
</evidence>
<name>A0AB34JTN0_PRYPA</name>
<dbReference type="SUPFAM" id="SSF54909">
    <property type="entry name" value="Dimeric alpha+beta barrel"/>
    <property type="match status" value="1"/>
</dbReference>
<dbReference type="Proteomes" id="UP001515480">
    <property type="component" value="Unassembled WGS sequence"/>
</dbReference>
<dbReference type="InterPro" id="IPR007138">
    <property type="entry name" value="ABM_dom"/>
</dbReference>
<feature type="region of interest" description="Disordered" evidence="1">
    <location>
        <begin position="21"/>
        <end position="49"/>
    </location>
</feature>
<evidence type="ECO:0000313" key="4">
    <source>
        <dbReference type="Proteomes" id="UP001515480"/>
    </source>
</evidence>
<feature type="compositionally biased region" description="Pro residues" evidence="1">
    <location>
        <begin position="34"/>
        <end position="46"/>
    </location>
</feature>
<keyword evidence="4" id="KW-1185">Reference proteome</keyword>
<protein>
    <recommendedName>
        <fullName evidence="2">ABM domain-containing protein</fullName>
    </recommendedName>
</protein>
<evidence type="ECO:0000259" key="2">
    <source>
        <dbReference type="Pfam" id="PF03992"/>
    </source>
</evidence>
<organism evidence="3 4">
    <name type="scientific">Prymnesium parvum</name>
    <name type="common">Toxic golden alga</name>
    <dbReference type="NCBI Taxonomy" id="97485"/>
    <lineage>
        <taxon>Eukaryota</taxon>
        <taxon>Haptista</taxon>
        <taxon>Haptophyta</taxon>
        <taxon>Prymnesiophyceae</taxon>
        <taxon>Prymnesiales</taxon>
        <taxon>Prymnesiaceae</taxon>
        <taxon>Prymnesium</taxon>
    </lineage>
</organism>
<dbReference type="AlphaFoldDB" id="A0AB34JTN0"/>
<evidence type="ECO:0000313" key="3">
    <source>
        <dbReference type="EMBL" id="KAL1524377.1"/>
    </source>
</evidence>
<gene>
    <name evidence="3" type="ORF">AB1Y20_019273</name>
</gene>